<dbReference type="AlphaFoldDB" id="A0A2H6KBL1"/>
<dbReference type="EMBL" id="BDSA01000002">
    <property type="protein sequence ID" value="GBE60375.1"/>
    <property type="molecule type" value="Genomic_DNA"/>
</dbReference>
<dbReference type="InterPro" id="IPR058917">
    <property type="entry name" value="RESC6_dom"/>
</dbReference>
<organism evidence="3 4">
    <name type="scientific">Babesia ovata</name>
    <dbReference type="NCBI Taxonomy" id="189622"/>
    <lineage>
        <taxon>Eukaryota</taxon>
        <taxon>Sar</taxon>
        <taxon>Alveolata</taxon>
        <taxon>Apicomplexa</taxon>
        <taxon>Aconoidasida</taxon>
        <taxon>Piroplasmida</taxon>
        <taxon>Babesiidae</taxon>
        <taxon>Babesia</taxon>
    </lineage>
</organism>
<name>A0A2H6KBL1_9APIC</name>
<proteinExistence type="predicted"/>
<evidence type="ECO:0000313" key="4">
    <source>
        <dbReference type="Proteomes" id="UP000236319"/>
    </source>
</evidence>
<dbReference type="GeneID" id="39874145"/>
<comment type="caution">
    <text evidence="3">The sequence shown here is derived from an EMBL/GenBank/DDBJ whole genome shotgun (WGS) entry which is preliminary data.</text>
</comment>
<dbReference type="OrthoDB" id="366399at2759"/>
<gene>
    <name evidence="3" type="ORF">BOVATA_018680</name>
</gene>
<dbReference type="Pfam" id="PF26188">
    <property type="entry name" value="RESC6"/>
    <property type="match status" value="1"/>
</dbReference>
<evidence type="ECO:0000259" key="2">
    <source>
        <dbReference type="Pfam" id="PF26188"/>
    </source>
</evidence>
<dbReference type="Proteomes" id="UP000236319">
    <property type="component" value="Unassembled WGS sequence"/>
</dbReference>
<accession>A0A2H6KBL1</accession>
<dbReference type="GO" id="GO:0016787">
    <property type="term" value="F:hydrolase activity"/>
    <property type="evidence" value="ECO:0007669"/>
    <property type="project" value="UniProtKB-KW"/>
</dbReference>
<protein>
    <submittedName>
        <fullName evidence="3">Glycosyl hydrolases family 35 domain-containing protein, putative</fullName>
    </submittedName>
</protein>
<feature type="compositionally biased region" description="Polar residues" evidence="1">
    <location>
        <begin position="250"/>
        <end position="261"/>
    </location>
</feature>
<dbReference type="VEuPathDB" id="PiroplasmaDB:BOVATA_018680"/>
<feature type="region of interest" description="Disordered" evidence="1">
    <location>
        <begin position="246"/>
        <end position="269"/>
    </location>
</feature>
<keyword evidence="3" id="KW-0378">Hydrolase</keyword>
<feature type="domain" description="RNA-editing substrate-binding complex 6 protein" evidence="2">
    <location>
        <begin position="19"/>
        <end position="201"/>
    </location>
</feature>
<evidence type="ECO:0000313" key="3">
    <source>
        <dbReference type="EMBL" id="GBE60375.1"/>
    </source>
</evidence>
<sequence length="414" mass="47284">MGPRSRRGGRDTEIFSKNASQLAHLVRVVSRKGSEDDHFWNQVTRRLIYIIDTISTKQLSYIANGLAKARVADPETWNSIVKRHYQLQKEYDVKDMVLMANALAKVKCVEHEVFQNIVHRIKDAGTTVPPRYIAVLVNSMAVAGYRDTTLVDSLLEQLNLEASQMSVVSIAILLDGLYNLRHRNRKVLACLAERLKNVLTHPKGEGVSRHNEAHIAATNSSDVSYRIRTHEYMSEVQNTSDKAMFEQDTDTTASHVSQNKATQEDDGSVTSTRISTQQLVLIHRAYSQFAFYDKKLFDLLFRQMEILRNKLKPLEIVMIANSMGKSKLHNKSIIELLCKKVIANKSGYTMDMITVFLHGICLPRDNNRGMRLQWKIWKHAEFFTQMFEAVIQNAFDGDINAKHCLTMLQIMTKV</sequence>
<reference evidence="3 4" key="1">
    <citation type="journal article" date="2017" name="BMC Genomics">
        <title>Whole-genome assembly of Babesia ovata and comparative genomics between closely related pathogens.</title>
        <authorList>
            <person name="Yamagishi J."/>
            <person name="Asada M."/>
            <person name="Hakimi H."/>
            <person name="Tanaka T.Q."/>
            <person name="Sugimoto C."/>
            <person name="Kawazu S."/>
        </authorList>
    </citation>
    <scope>NUCLEOTIDE SEQUENCE [LARGE SCALE GENOMIC DNA]</scope>
    <source>
        <strain evidence="3 4">Miyake</strain>
    </source>
</reference>
<dbReference type="RefSeq" id="XP_028866618.1">
    <property type="nucleotide sequence ID" value="XM_029010785.1"/>
</dbReference>
<keyword evidence="4" id="KW-1185">Reference proteome</keyword>
<evidence type="ECO:0000256" key="1">
    <source>
        <dbReference type="SAM" id="MobiDB-lite"/>
    </source>
</evidence>